<evidence type="ECO:0000256" key="1">
    <source>
        <dbReference type="SAM" id="Phobius"/>
    </source>
</evidence>
<name>A0A6G6GL94_9FLAO</name>
<evidence type="ECO:0000313" key="2">
    <source>
        <dbReference type="EMBL" id="QIE59287.1"/>
    </source>
</evidence>
<accession>A0A6G6GL94</accession>
<keyword evidence="1" id="KW-0812">Transmembrane</keyword>
<sequence>MDSGMMIIAMVLLATITIPIFLIGRNVKKQSKQLYNGLNAQAFKNNGTLTRHTEHTNFALGLDETAKAIYYFKKTEDTEVSKQIDLNVVTSCEVIKKTRRIKKAKGFDEVIEKITLIFVNKNGETTHIEFYNEDENVLSDELTVAKKWNDTIQQILSKKQVASGTKKESPIAAVLS</sequence>
<dbReference type="RefSeq" id="WP_164679312.1">
    <property type="nucleotide sequence ID" value="NZ_CP049057.1"/>
</dbReference>
<evidence type="ECO:0000313" key="3">
    <source>
        <dbReference type="Proteomes" id="UP000505306"/>
    </source>
</evidence>
<proteinExistence type="predicted"/>
<dbReference type="AlphaFoldDB" id="A0A6G6GL94"/>
<keyword evidence="3" id="KW-1185">Reference proteome</keyword>
<keyword evidence="1" id="KW-1133">Transmembrane helix</keyword>
<protein>
    <submittedName>
        <fullName evidence="2">Uncharacterized protein</fullName>
    </submittedName>
</protein>
<keyword evidence="1" id="KW-0472">Membrane</keyword>
<gene>
    <name evidence="2" type="ORF">G5B37_06835</name>
</gene>
<dbReference type="KEGG" id="mgel:G5B37_06835"/>
<dbReference type="Proteomes" id="UP000505306">
    <property type="component" value="Chromosome"/>
</dbReference>
<feature type="transmembrane region" description="Helical" evidence="1">
    <location>
        <begin position="6"/>
        <end position="24"/>
    </location>
</feature>
<organism evidence="2 3">
    <name type="scientific">Rasiella rasia</name>
    <dbReference type="NCBI Taxonomy" id="2744027"/>
    <lineage>
        <taxon>Bacteria</taxon>
        <taxon>Pseudomonadati</taxon>
        <taxon>Bacteroidota</taxon>
        <taxon>Flavobacteriia</taxon>
        <taxon>Flavobacteriales</taxon>
        <taxon>Flavobacteriaceae</taxon>
        <taxon>Rasiella</taxon>
    </lineage>
</organism>
<dbReference type="EMBL" id="CP049057">
    <property type="protein sequence ID" value="QIE59287.1"/>
    <property type="molecule type" value="Genomic_DNA"/>
</dbReference>
<reference evidence="2 3" key="1">
    <citation type="submission" date="2020-02" db="EMBL/GenBank/DDBJ databases">
        <title>Complete genome sequence of Flavobacteriaceae bacterium.</title>
        <authorList>
            <person name="Kim S.-J."/>
            <person name="Kim Y.-S."/>
            <person name="Kim K.-H."/>
        </authorList>
    </citation>
    <scope>NUCLEOTIDE SEQUENCE [LARGE SCALE GENOMIC DNA]</scope>
    <source>
        <strain evidence="2 3">RR4-40</strain>
    </source>
</reference>